<protein>
    <recommendedName>
        <fullName evidence="3">3-beta hydroxysteroid dehydrogenase/isomerase domain-containing protein</fullName>
    </recommendedName>
</protein>
<sequence length="382" mass="42544">MDDEVVLITGGCGCMGYHIVQVVLQEPYFKSVHVFSRNPTINLLPGVSYHSGSLTSPEDIKTLFDLIKPTLIFHVASPVSFGNTANANLFYEINVRGTQNLLDCAARSLYTKALVYTSSTTVSKPPYNSNDETQALIALNSKADFNYYTVTKAIADIAVLKSNNPKGLRTCCLRIAPIYGKHDVQMIPGTLGVLQEKYHHSQIGDNTALMDFVSVSNSARAHILAGKALLKELQADSSTNEKISPKISGEAFFITDGNPVHFWNFAHKVWAAAGTTVDRKDIRVFPAWFMVGLAVVTEWIYWTCTFGTVMPEKLRSHTMRYITEDRKFSIEKARERLGYRPVNNMEENVKDGVGVGGEGTSRVGWFEGKIECRERRDQGIER</sequence>
<feature type="domain" description="3-beta hydroxysteroid dehydrogenase/isomerase" evidence="3">
    <location>
        <begin position="7"/>
        <end position="277"/>
    </location>
</feature>
<name>A0A4Z1FCZ8_9HELO</name>
<dbReference type="PANTHER" id="PTHR43245:SF51">
    <property type="entry name" value="SHORT CHAIN DEHYDROGENASE_REDUCTASE FAMILY 42E, MEMBER 2"/>
    <property type="match status" value="1"/>
</dbReference>
<evidence type="ECO:0000313" key="5">
    <source>
        <dbReference type="Proteomes" id="UP000297910"/>
    </source>
</evidence>
<dbReference type="GO" id="GO:0016616">
    <property type="term" value="F:oxidoreductase activity, acting on the CH-OH group of donors, NAD or NADP as acceptor"/>
    <property type="evidence" value="ECO:0007669"/>
    <property type="project" value="InterPro"/>
</dbReference>
<evidence type="ECO:0000256" key="2">
    <source>
        <dbReference type="ARBA" id="ARBA00023002"/>
    </source>
</evidence>
<dbReference type="InterPro" id="IPR002225">
    <property type="entry name" value="3Beta_OHSteriod_DH/Estase"/>
</dbReference>
<evidence type="ECO:0000259" key="3">
    <source>
        <dbReference type="Pfam" id="PF01073"/>
    </source>
</evidence>
<dbReference type="Proteomes" id="UP000297910">
    <property type="component" value="Unassembled WGS sequence"/>
</dbReference>
<dbReference type="InterPro" id="IPR036291">
    <property type="entry name" value="NAD(P)-bd_dom_sf"/>
</dbReference>
<dbReference type="SUPFAM" id="SSF51735">
    <property type="entry name" value="NAD(P)-binding Rossmann-fold domains"/>
    <property type="match status" value="1"/>
</dbReference>
<accession>A0A4Z1FCZ8</accession>
<keyword evidence="5" id="KW-1185">Reference proteome</keyword>
<evidence type="ECO:0000313" key="4">
    <source>
        <dbReference type="EMBL" id="TGO20652.1"/>
    </source>
</evidence>
<dbReference type="AlphaFoldDB" id="A0A4Z1FCZ8"/>
<dbReference type="Gene3D" id="3.40.50.720">
    <property type="entry name" value="NAD(P)-binding Rossmann-like Domain"/>
    <property type="match status" value="1"/>
</dbReference>
<evidence type="ECO:0000256" key="1">
    <source>
        <dbReference type="ARBA" id="ARBA00009219"/>
    </source>
</evidence>
<reference evidence="4 5" key="1">
    <citation type="submission" date="2017-12" db="EMBL/GenBank/DDBJ databases">
        <title>Comparative genomics of Botrytis spp.</title>
        <authorList>
            <person name="Valero-Jimenez C.A."/>
            <person name="Tapia P."/>
            <person name="Veloso J."/>
            <person name="Silva-Moreno E."/>
            <person name="Staats M."/>
            <person name="Valdes J.H."/>
            <person name="Van Kan J.A.L."/>
        </authorList>
    </citation>
    <scope>NUCLEOTIDE SEQUENCE [LARGE SCALE GENOMIC DNA]</scope>
    <source>
        <strain evidence="4 5">Bp0003</strain>
    </source>
</reference>
<keyword evidence="2" id="KW-0560">Oxidoreductase</keyword>
<gene>
    <name evidence="4" type="ORF">BPAE_0277g00030</name>
</gene>
<comment type="similarity">
    <text evidence="1">Belongs to the 3-beta-HSD family.</text>
</comment>
<dbReference type="PANTHER" id="PTHR43245">
    <property type="entry name" value="BIFUNCTIONAL POLYMYXIN RESISTANCE PROTEIN ARNA"/>
    <property type="match status" value="1"/>
</dbReference>
<organism evidence="4 5">
    <name type="scientific">Botrytis paeoniae</name>
    <dbReference type="NCBI Taxonomy" id="278948"/>
    <lineage>
        <taxon>Eukaryota</taxon>
        <taxon>Fungi</taxon>
        <taxon>Dikarya</taxon>
        <taxon>Ascomycota</taxon>
        <taxon>Pezizomycotina</taxon>
        <taxon>Leotiomycetes</taxon>
        <taxon>Helotiales</taxon>
        <taxon>Sclerotiniaceae</taxon>
        <taxon>Botrytis</taxon>
    </lineage>
</organism>
<dbReference type="GO" id="GO:0006694">
    <property type="term" value="P:steroid biosynthetic process"/>
    <property type="evidence" value="ECO:0007669"/>
    <property type="project" value="InterPro"/>
</dbReference>
<dbReference type="Pfam" id="PF01073">
    <property type="entry name" value="3Beta_HSD"/>
    <property type="match status" value="1"/>
</dbReference>
<dbReference type="InterPro" id="IPR050177">
    <property type="entry name" value="Lipid_A_modif_metabolic_enz"/>
</dbReference>
<comment type="caution">
    <text evidence="4">The sequence shown here is derived from an EMBL/GenBank/DDBJ whole genome shotgun (WGS) entry which is preliminary data.</text>
</comment>
<dbReference type="EMBL" id="PQXI01000276">
    <property type="protein sequence ID" value="TGO20652.1"/>
    <property type="molecule type" value="Genomic_DNA"/>
</dbReference>
<proteinExistence type="inferred from homology"/>